<dbReference type="EnsemblMetazoa" id="CapteT214966">
    <property type="protein sequence ID" value="CapteP214966"/>
    <property type="gene ID" value="CapteG214966"/>
</dbReference>
<reference evidence="3" key="3">
    <citation type="submission" date="2015-06" db="UniProtKB">
        <authorList>
            <consortium name="EnsemblMetazoa"/>
        </authorList>
    </citation>
    <scope>IDENTIFICATION</scope>
</reference>
<evidence type="ECO:0000313" key="4">
    <source>
        <dbReference type="Proteomes" id="UP000014760"/>
    </source>
</evidence>
<accession>R7T816</accession>
<feature type="transmembrane region" description="Helical" evidence="1">
    <location>
        <begin position="138"/>
        <end position="161"/>
    </location>
</feature>
<dbReference type="EMBL" id="KB311166">
    <property type="protein sequence ID" value="ELT89799.1"/>
    <property type="molecule type" value="Genomic_DNA"/>
</dbReference>
<organism evidence="2">
    <name type="scientific">Capitella teleta</name>
    <name type="common">Polychaete worm</name>
    <dbReference type="NCBI Taxonomy" id="283909"/>
    <lineage>
        <taxon>Eukaryota</taxon>
        <taxon>Metazoa</taxon>
        <taxon>Spiralia</taxon>
        <taxon>Lophotrochozoa</taxon>
        <taxon>Annelida</taxon>
        <taxon>Polychaeta</taxon>
        <taxon>Sedentaria</taxon>
        <taxon>Scolecida</taxon>
        <taxon>Capitellidae</taxon>
        <taxon>Capitella</taxon>
    </lineage>
</organism>
<keyword evidence="4" id="KW-1185">Reference proteome</keyword>
<evidence type="ECO:0000313" key="3">
    <source>
        <dbReference type="EnsemblMetazoa" id="CapteP214966"/>
    </source>
</evidence>
<protein>
    <submittedName>
        <fullName evidence="2 3">Uncharacterized protein</fullName>
    </submittedName>
</protein>
<dbReference type="EMBL" id="AMQN01014683">
    <property type="status" value="NOT_ANNOTATED_CDS"/>
    <property type="molecule type" value="Genomic_DNA"/>
</dbReference>
<name>R7T816_CAPTE</name>
<keyword evidence="1" id="KW-1133">Transmembrane helix</keyword>
<reference evidence="4" key="1">
    <citation type="submission" date="2012-12" db="EMBL/GenBank/DDBJ databases">
        <authorList>
            <person name="Hellsten U."/>
            <person name="Grimwood J."/>
            <person name="Chapman J.A."/>
            <person name="Shapiro H."/>
            <person name="Aerts A."/>
            <person name="Otillar R.P."/>
            <person name="Terry A.Y."/>
            <person name="Boore J.L."/>
            <person name="Simakov O."/>
            <person name="Marletaz F."/>
            <person name="Cho S.-J."/>
            <person name="Edsinger-Gonzales E."/>
            <person name="Havlak P."/>
            <person name="Kuo D.-H."/>
            <person name="Larsson T."/>
            <person name="Lv J."/>
            <person name="Arendt D."/>
            <person name="Savage R."/>
            <person name="Osoegawa K."/>
            <person name="de Jong P."/>
            <person name="Lindberg D.R."/>
            <person name="Seaver E.C."/>
            <person name="Weisblat D.A."/>
            <person name="Putnam N.H."/>
            <person name="Grigoriev I.V."/>
            <person name="Rokhsar D.S."/>
        </authorList>
    </citation>
    <scope>NUCLEOTIDE SEQUENCE</scope>
    <source>
        <strain evidence="4">I ESC-2004</strain>
    </source>
</reference>
<evidence type="ECO:0000313" key="2">
    <source>
        <dbReference type="EMBL" id="ELT89799.1"/>
    </source>
</evidence>
<dbReference type="Proteomes" id="UP000014760">
    <property type="component" value="Unassembled WGS sequence"/>
</dbReference>
<dbReference type="AlphaFoldDB" id="R7T816"/>
<sequence>MEADYHLSRPVFNEGLYIRMHRIPDYGSGPPDSGPFAGVPVPEKSSKMCLMLAYTSSSKTTCNPNTTENDCHCTDQFWAPIMSECTQCSVFCDSEPANCKRYCPEFRAEPPAVKPVDCQVETVSCDTPPATRCGSFKLTIALAVVSVFALTLLVIAVILGYKYHQVRSVGYGIPIASDDHNGIGQVTSNGAPQLNEEYEMNGM</sequence>
<gene>
    <name evidence="2" type="ORF">CAPTEDRAFT_214966</name>
</gene>
<reference evidence="2 4" key="2">
    <citation type="journal article" date="2013" name="Nature">
        <title>Insights into bilaterian evolution from three spiralian genomes.</title>
        <authorList>
            <person name="Simakov O."/>
            <person name="Marletaz F."/>
            <person name="Cho S.J."/>
            <person name="Edsinger-Gonzales E."/>
            <person name="Havlak P."/>
            <person name="Hellsten U."/>
            <person name="Kuo D.H."/>
            <person name="Larsson T."/>
            <person name="Lv J."/>
            <person name="Arendt D."/>
            <person name="Savage R."/>
            <person name="Osoegawa K."/>
            <person name="de Jong P."/>
            <person name="Grimwood J."/>
            <person name="Chapman J.A."/>
            <person name="Shapiro H."/>
            <person name="Aerts A."/>
            <person name="Otillar R.P."/>
            <person name="Terry A.Y."/>
            <person name="Boore J.L."/>
            <person name="Grigoriev I.V."/>
            <person name="Lindberg D.R."/>
            <person name="Seaver E.C."/>
            <person name="Weisblat D.A."/>
            <person name="Putnam N.H."/>
            <person name="Rokhsar D.S."/>
        </authorList>
    </citation>
    <scope>NUCLEOTIDE SEQUENCE</scope>
    <source>
        <strain evidence="2 4">I ESC-2004</strain>
    </source>
</reference>
<keyword evidence="1" id="KW-0472">Membrane</keyword>
<keyword evidence="1" id="KW-0812">Transmembrane</keyword>
<evidence type="ECO:0000256" key="1">
    <source>
        <dbReference type="SAM" id="Phobius"/>
    </source>
</evidence>
<proteinExistence type="predicted"/>
<dbReference type="HOGENOM" id="CLU_1350053_0_0_1"/>